<dbReference type="PROSITE" id="PS50089">
    <property type="entry name" value="ZF_RING_2"/>
    <property type="match status" value="1"/>
</dbReference>
<dbReference type="Proteomes" id="UP001497623">
    <property type="component" value="Unassembled WGS sequence"/>
</dbReference>
<dbReference type="SUPFAM" id="SSF57850">
    <property type="entry name" value="RING/U-box"/>
    <property type="match status" value="1"/>
</dbReference>
<evidence type="ECO:0000313" key="7">
    <source>
        <dbReference type="Proteomes" id="UP001497623"/>
    </source>
</evidence>
<evidence type="ECO:0000256" key="2">
    <source>
        <dbReference type="ARBA" id="ARBA00022771"/>
    </source>
</evidence>
<protein>
    <recommendedName>
        <fullName evidence="5">RING-type domain-containing protein</fullName>
    </recommendedName>
</protein>
<evidence type="ECO:0000259" key="5">
    <source>
        <dbReference type="PROSITE" id="PS50089"/>
    </source>
</evidence>
<sequence length="203" mass="22544">MDSSIVCSICLEEFNSTSHRPKNLPCSHNLCTPCLEDCFASGIKTCAVCRKPIGAISIDEIPFNTDLEKLLQYVSQLIQAQQNTDGFDTNTSAQGASDNSSAVKLHEDVGLHLVSDEGFQFSWEDEELQLALALSKSGIESKEGEEASYHINAEQLQEDEELKLALALSMSHDENKQEVNINKKEALIRRIPKLGGYTYNYKK</sequence>
<evidence type="ECO:0000313" key="6">
    <source>
        <dbReference type="EMBL" id="CAL4067128.1"/>
    </source>
</evidence>
<organism evidence="6 7">
    <name type="scientific">Meganyctiphanes norvegica</name>
    <name type="common">Northern krill</name>
    <name type="synonym">Thysanopoda norvegica</name>
    <dbReference type="NCBI Taxonomy" id="48144"/>
    <lineage>
        <taxon>Eukaryota</taxon>
        <taxon>Metazoa</taxon>
        <taxon>Ecdysozoa</taxon>
        <taxon>Arthropoda</taxon>
        <taxon>Crustacea</taxon>
        <taxon>Multicrustacea</taxon>
        <taxon>Malacostraca</taxon>
        <taxon>Eumalacostraca</taxon>
        <taxon>Eucarida</taxon>
        <taxon>Euphausiacea</taxon>
        <taxon>Euphausiidae</taxon>
        <taxon>Meganyctiphanes</taxon>
    </lineage>
</organism>
<dbReference type="PANTHER" id="PTHR22791:SF6">
    <property type="entry name" value="RING-TYPE DOMAIN-CONTAINING PROTEIN"/>
    <property type="match status" value="1"/>
</dbReference>
<feature type="non-terminal residue" evidence="6">
    <location>
        <position position="203"/>
    </location>
</feature>
<keyword evidence="7" id="KW-1185">Reference proteome</keyword>
<keyword evidence="1" id="KW-0479">Metal-binding</keyword>
<dbReference type="InterPro" id="IPR051435">
    <property type="entry name" value="RING_finger_E3_ubiq-ligases"/>
</dbReference>
<evidence type="ECO:0000256" key="1">
    <source>
        <dbReference type="ARBA" id="ARBA00022723"/>
    </source>
</evidence>
<dbReference type="Gene3D" id="3.30.40.10">
    <property type="entry name" value="Zinc/RING finger domain, C3HC4 (zinc finger)"/>
    <property type="match status" value="1"/>
</dbReference>
<accession>A0AAV2Q286</accession>
<proteinExistence type="predicted"/>
<dbReference type="SMART" id="SM00184">
    <property type="entry name" value="RING"/>
    <property type="match status" value="1"/>
</dbReference>
<dbReference type="InterPro" id="IPR001841">
    <property type="entry name" value="Znf_RING"/>
</dbReference>
<dbReference type="InterPro" id="IPR017907">
    <property type="entry name" value="Znf_RING_CS"/>
</dbReference>
<comment type="caution">
    <text evidence="6">The sequence shown here is derived from an EMBL/GenBank/DDBJ whole genome shotgun (WGS) entry which is preliminary data.</text>
</comment>
<dbReference type="PANTHER" id="PTHR22791">
    <property type="entry name" value="RING-TYPE DOMAIN-CONTAINING PROTEIN"/>
    <property type="match status" value="1"/>
</dbReference>
<dbReference type="GO" id="GO:0061630">
    <property type="term" value="F:ubiquitin protein ligase activity"/>
    <property type="evidence" value="ECO:0007669"/>
    <property type="project" value="TreeGrafter"/>
</dbReference>
<dbReference type="GO" id="GO:0016567">
    <property type="term" value="P:protein ubiquitination"/>
    <property type="evidence" value="ECO:0007669"/>
    <property type="project" value="TreeGrafter"/>
</dbReference>
<evidence type="ECO:0000256" key="3">
    <source>
        <dbReference type="ARBA" id="ARBA00022833"/>
    </source>
</evidence>
<evidence type="ECO:0000256" key="4">
    <source>
        <dbReference type="PROSITE-ProRule" id="PRU00175"/>
    </source>
</evidence>
<dbReference type="SMART" id="SM00726">
    <property type="entry name" value="UIM"/>
    <property type="match status" value="2"/>
</dbReference>
<dbReference type="PROSITE" id="PS00518">
    <property type="entry name" value="ZF_RING_1"/>
    <property type="match status" value="1"/>
</dbReference>
<dbReference type="Pfam" id="PF13639">
    <property type="entry name" value="zf-RING_2"/>
    <property type="match status" value="1"/>
</dbReference>
<dbReference type="InterPro" id="IPR003903">
    <property type="entry name" value="UIM_dom"/>
</dbReference>
<dbReference type="GO" id="GO:0008270">
    <property type="term" value="F:zinc ion binding"/>
    <property type="evidence" value="ECO:0007669"/>
    <property type="project" value="UniProtKB-KW"/>
</dbReference>
<reference evidence="6 7" key="1">
    <citation type="submission" date="2024-05" db="EMBL/GenBank/DDBJ databases">
        <authorList>
            <person name="Wallberg A."/>
        </authorList>
    </citation>
    <scope>NUCLEOTIDE SEQUENCE [LARGE SCALE GENOMIC DNA]</scope>
</reference>
<dbReference type="Pfam" id="PF02809">
    <property type="entry name" value="UIM"/>
    <property type="match status" value="2"/>
</dbReference>
<keyword evidence="3" id="KW-0862">Zinc</keyword>
<dbReference type="EMBL" id="CAXKWB010002533">
    <property type="protein sequence ID" value="CAL4067128.1"/>
    <property type="molecule type" value="Genomic_DNA"/>
</dbReference>
<dbReference type="InterPro" id="IPR013083">
    <property type="entry name" value="Znf_RING/FYVE/PHD"/>
</dbReference>
<gene>
    <name evidence="6" type="ORF">MNOR_LOCUS6214</name>
</gene>
<name>A0AAV2Q286_MEGNR</name>
<dbReference type="AlphaFoldDB" id="A0AAV2Q286"/>
<keyword evidence="2 4" id="KW-0863">Zinc-finger</keyword>
<feature type="domain" description="RING-type" evidence="5">
    <location>
        <begin position="7"/>
        <end position="50"/>
    </location>
</feature>